<dbReference type="AlphaFoldDB" id="A0A6C0K2B8"/>
<protein>
    <submittedName>
        <fullName evidence="1">Uncharacterized protein</fullName>
    </submittedName>
</protein>
<reference evidence="1" key="1">
    <citation type="journal article" date="2020" name="Nature">
        <title>Giant virus diversity and host interactions through global metagenomics.</title>
        <authorList>
            <person name="Schulz F."/>
            <person name="Roux S."/>
            <person name="Paez-Espino D."/>
            <person name="Jungbluth S."/>
            <person name="Walsh D.A."/>
            <person name="Denef V.J."/>
            <person name="McMahon K.D."/>
            <person name="Konstantinidis K.T."/>
            <person name="Eloe-Fadrosh E.A."/>
            <person name="Kyrpides N.C."/>
            <person name="Woyke T."/>
        </authorList>
    </citation>
    <scope>NUCLEOTIDE SEQUENCE</scope>
    <source>
        <strain evidence="1">GVMAG-S-1101164-67</strain>
    </source>
</reference>
<proteinExistence type="predicted"/>
<sequence length="200" mass="23714">MLSKQNNTTMSSEVVSREQYKRIRREYFKEINDYKSSLKHHIVTSRFNMQTLQENRDFVEKTPTIKCIYCCPDPIAKTIPIDSVLFVLEMNNETNKIAGIGLVRNHAFMHKYNVYSERSYNRYIYYGKNHIARENMTEEEDRIMKVFDILCFTGSKHMKRGQGIKSFPIETLYKCKRTLDLVGFIAEMFKIRMSKKDSNT</sequence>
<name>A0A6C0K2B8_9ZZZZ</name>
<accession>A0A6C0K2B8</accession>
<evidence type="ECO:0000313" key="1">
    <source>
        <dbReference type="EMBL" id="QHU10204.1"/>
    </source>
</evidence>
<dbReference type="EMBL" id="MN740751">
    <property type="protein sequence ID" value="QHU10204.1"/>
    <property type="molecule type" value="Genomic_DNA"/>
</dbReference>
<organism evidence="1">
    <name type="scientific">viral metagenome</name>
    <dbReference type="NCBI Taxonomy" id="1070528"/>
    <lineage>
        <taxon>unclassified sequences</taxon>
        <taxon>metagenomes</taxon>
        <taxon>organismal metagenomes</taxon>
    </lineage>
</organism>